<organism evidence="1 2">
    <name type="scientific">Caerostris extrusa</name>
    <name type="common">Bark spider</name>
    <name type="synonym">Caerostris bankana</name>
    <dbReference type="NCBI Taxonomy" id="172846"/>
    <lineage>
        <taxon>Eukaryota</taxon>
        <taxon>Metazoa</taxon>
        <taxon>Ecdysozoa</taxon>
        <taxon>Arthropoda</taxon>
        <taxon>Chelicerata</taxon>
        <taxon>Arachnida</taxon>
        <taxon>Araneae</taxon>
        <taxon>Araneomorphae</taxon>
        <taxon>Entelegynae</taxon>
        <taxon>Araneoidea</taxon>
        <taxon>Araneidae</taxon>
        <taxon>Caerostris</taxon>
    </lineage>
</organism>
<dbReference type="EMBL" id="BPLR01016393">
    <property type="protein sequence ID" value="GIY83511.1"/>
    <property type="molecule type" value="Genomic_DNA"/>
</dbReference>
<sequence>MSSSLQKKWCIQKLLFQRKESLRDKPIGHVERWVARKRMCLLGPARGKRRLFRLPALILDLTDVSLEHCIFNSLSASAATFAV</sequence>
<proteinExistence type="predicted"/>
<comment type="caution">
    <text evidence="1">The sequence shown here is derived from an EMBL/GenBank/DDBJ whole genome shotgun (WGS) entry which is preliminary data.</text>
</comment>
<accession>A0AAV4WKU1</accession>
<evidence type="ECO:0000313" key="2">
    <source>
        <dbReference type="Proteomes" id="UP001054945"/>
    </source>
</evidence>
<reference evidence="1 2" key="1">
    <citation type="submission" date="2021-06" db="EMBL/GenBank/DDBJ databases">
        <title>Caerostris extrusa draft genome.</title>
        <authorList>
            <person name="Kono N."/>
            <person name="Arakawa K."/>
        </authorList>
    </citation>
    <scope>NUCLEOTIDE SEQUENCE [LARGE SCALE GENOMIC DNA]</scope>
</reference>
<name>A0AAV4WKU1_CAEEX</name>
<evidence type="ECO:0000313" key="1">
    <source>
        <dbReference type="EMBL" id="GIY83511.1"/>
    </source>
</evidence>
<keyword evidence="2" id="KW-1185">Reference proteome</keyword>
<dbReference type="AlphaFoldDB" id="A0AAV4WKU1"/>
<dbReference type="Proteomes" id="UP001054945">
    <property type="component" value="Unassembled WGS sequence"/>
</dbReference>
<protein>
    <submittedName>
        <fullName evidence="1">Uncharacterized protein</fullName>
    </submittedName>
</protein>
<gene>
    <name evidence="1" type="ORF">CEXT_540841</name>
</gene>